<dbReference type="InterPro" id="IPR051257">
    <property type="entry name" value="Diverse_CBS-Domain"/>
</dbReference>
<feature type="domain" description="CBS" evidence="3">
    <location>
        <begin position="1"/>
        <end position="57"/>
    </location>
</feature>
<dbReference type="EMBL" id="JBAPLU010000009">
    <property type="protein sequence ID" value="MEI4272166.1"/>
    <property type="molecule type" value="Genomic_DNA"/>
</dbReference>
<dbReference type="PROSITE" id="PS51371">
    <property type="entry name" value="CBS"/>
    <property type="match status" value="2"/>
</dbReference>
<gene>
    <name evidence="4" type="ORF">TEK04_10565</name>
</gene>
<accession>A0ABU8DTI2</accession>
<dbReference type="SUPFAM" id="SSF54631">
    <property type="entry name" value="CBS-domain pair"/>
    <property type="match status" value="1"/>
</dbReference>
<evidence type="ECO:0000259" key="3">
    <source>
        <dbReference type="PROSITE" id="PS51371"/>
    </source>
</evidence>
<evidence type="ECO:0000313" key="5">
    <source>
        <dbReference type="Proteomes" id="UP001361570"/>
    </source>
</evidence>
<evidence type="ECO:0000256" key="2">
    <source>
        <dbReference type="PROSITE-ProRule" id="PRU00703"/>
    </source>
</evidence>
<protein>
    <submittedName>
        <fullName evidence="4">CBS domain-containing protein</fullName>
    </submittedName>
</protein>
<dbReference type="Gene3D" id="3.10.580.10">
    <property type="entry name" value="CBS-domain"/>
    <property type="match status" value="1"/>
</dbReference>
<feature type="domain" description="CBS" evidence="3">
    <location>
        <begin position="83"/>
        <end position="139"/>
    </location>
</feature>
<organism evidence="4 5">
    <name type="scientific">Klenkia sesuvii</name>
    <dbReference type="NCBI Taxonomy" id="3103137"/>
    <lineage>
        <taxon>Bacteria</taxon>
        <taxon>Bacillati</taxon>
        <taxon>Actinomycetota</taxon>
        <taxon>Actinomycetes</taxon>
        <taxon>Geodermatophilales</taxon>
        <taxon>Geodermatophilaceae</taxon>
        <taxon>Klenkia</taxon>
    </lineage>
</organism>
<keyword evidence="1 2" id="KW-0129">CBS domain</keyword>
<dbReference type="Pfam" id="PF00571">
    <property type="entry name" value="CBS"/>
    <property type="match status" value="2"/>
</dbReference>
<dbReference type="RefSeq" id="WP_336404302.1">
    <property type="nucleotide sequence ID" value="NZ_JBAPLU010000009.1"/>
</dbReference>
<evidence type="ECO:0000256" key="1">
    <source>
        <dbReference type="ARBA" id="ARBA00023122"/>
    </source>
</evidence>
<sequence>MSTPAVTVGPATPATYAAELLAVHGFAVLPVVDAADHLLGVVSEADLVRDRIRPDPRLHARRDTVGRGASGDRAPASLVAGIMTAPATAVDGSADAADAARLLLDGGHRSVPVLEHDRVVGVLARRDLLSTLLRSDEDVRAELLALVEHYTGQLGAVDVTVRDGCAELVRVHGAPDPDEERESAALTTLAHTVPGVVDVVVRDGAVDEGRAGGDAG</sequence>
<keyword evidence="5" id="KW-1185">Reference proteome</keyword>
<dbReference type="SMART" id="SM00116">
    <property type="entry name" value="CBS"/>
    <property type="match status" value="2"/>
</dbReference>
<dbReference type="PANTHER" id="PTHR43080">
    <property type="entry name" value="CBS DOMAIN-CONTAINING PROTEIN CBSX3, MITOCHONDRIAL"/>
    <property type="match status" value="1"/>
</dbReference>
<comment type="caution">
    <text evidence="4">The sequence shown here is derived from an EMBL/GenBank/DDBJ whole genome shotgun (WGS) entry which is preliminary data.</text>
</comment>
<dbReference type="InterPro" id="IPR000644">
    <property type="entry name" value="CBS_dom"/>
</dbReference>
<evidence type="ECO:0000313" key="4">
    <source>
        <dbReference type="EMBL" id="MEI4272166.1"/>
    </source>
</evidence>
<dbReference type="Proteomes" id="UP001361570">
    <property type="component" value="Unassembled WGS sequence"/>
</dbReference>
<name>A0ABU8DTI2_9ACTN</name>
<proteinExistence type="predicted"/>
<dbReference type="InterPro" id="IPR046342">
    <property type="entry name" value="CBS_dom_sf"/>
</dbReference>
<reference evidence="4 5" key="1">
    <citation type="submission" date="2024-03" db="EMBL/GenBank/DDBJ databases">
        <title>Draft genome sequence of Klenkia sp. LSe6-5.</title>
        <authorList>
            <person name="Duangmal K."/>
            <person name="Chantavorakit T."/>
        </authorList>
    </citation>
    <scope>NUCLEOTIDE SEQUENCE [LARGE SCALE GENOMIC DNA]</scope>
    <source>
        <strain evidence="4 5">LSe6-5</strain>
    </source>
</reference>
<dbReference type="PANTHER" id="PTHR43080:SF29">
    <property type="entry name" value="OS02G0818000 PROTEIN"/>
    <property type="match status" value="1"/>
</dbReference>